<comment type="similarity">
    <text evidence="1 4">Belongs to the pseudouridine synthase TruD family.</text>
</comment>
<dbReference type="PANTHER" id="PTHR47811">
    <property type="entry name" value="TRNA PSEUDOURIDINE SYNTHASE D"/>
    <property type="match status" value="1"/>
</dbReference>
<dbReference type="PANTHER" id="PTHR47811:SF1">
    <property type="entry name" value="TRNA PSEUDOURIDINE SYNTHASE D"/>
    <property type="match status" value="1"/>
</dbReference>
<evidence type="ECO:0000256" key="4">
    <source>
        <dbReference type="HAMAP-Rule" id="MF_01082"/>
    </source>
</evidence>
<dbReference type="InterPro" id="IPR043165">
    <property type="entry name" value="TruD_insert_sf"/>
</dbReference>
<proteinExistence type="inferred from homology"/>
<dbReference type="InterPro" id="IPR042214">
    <property type="entry name" value="TruD_catalytic"/>
</dbReference>
<keyword evidence="7" id="KW-1185">Reference proteome</keyword>
<comment type="catalytic activity">
    <reaction evidence="4">
        <text>uridine(13) in tRNA = pseudouridine(13) in tRNA</text>
        <dbReference type="Rhea" id="RHEA:42540"/>
        <dbReference type="Rhea" id="RHEA-COMP:10105"/>
        <dbReference type="Rhea" id="RHEA-COMP:10106"/>
        <dbReference type="ChEBI" id="CHEBI:65314"/>
        <dbReference type="ChEBI" id="CHEBI:65315"/>
        <dbReference type="EC" id="5.4.99.27"/>
    </reaction>
</comment>
<dbReference type="PROSITE" id="PS01268">
    <property type="entry name" value="UPF0024"/>
    <property type="match status" value="1"/>
</dbReference>
<dbReference type="Pfam" id="PF01142">
    <property type="entry name" value="TruD"/>
    <property type="match status" value="2"/>
</dbReference>
<dbReference type="EMBL" id="JAUCBP010000012">
    <property type="protein sequence ID" value="MDM7861665.1"/>
    <property type="molecule type" value="Genomic_DNA"/>
</dbReference>
<dbReference type="InterPro" id="IPR011760">
    <property type="entry name" value="PsdUridine_synth_TruD_insert"/>
</dbReference>
<name>A0ABT7SZQ5_9ALTE</name>
<keyword evidence="2 4" id="KW-0819">tRNA processing</keyword>
<keyword evidence="3 4" id="KW-0413">Isomerase</keyword>
<feature type="domain" description="TRUD" evidence="5">
    <location>
        <begin position="157"/>
        <end position="313"/>
    </location>
</feature>
<evidence type="ECO:0000256" key="1">
    <source>
        <dbReference type="ARBA" id="ARBA00007953"/>
    </source>
</evidence>
<evidence type="ECO:0000313" key="6">
    <source>
        <dbReference type="EMBL" id="MDM7861665.1"/>
    </source>
</evidence>
<evidence type="ECO:0000256" key="3">
    <source>
        <dbReference type="ARBA" id="ARBA00023235"/>
    </source>
</evidence>
<dbReference type="HAMAP" id="MF_01082">
    <property type="entry name" value="TruD"/>
    <property type="match status" value="1"/>
</dbReference>
<dbReference type="InterPro" id="IPR020119">
    <property type="entry name" value="PsdUridine_synth_TruD_CS"/>
</dbReference>
<evidence type="ECO:0000256" key="2">
    <source>
        <dbReference type="ARBA" id="ARBA00022694"/>
    </source>
</evidence>
<accession>A0ABT7SZQ5</accession>
<dbReference type="Gene3D" id="3.30.2350.20">
    <property type="entry name" value="TruD, catalytic domain"/>
    <property type="match status" value="1"/>
</dbReference>
<comment type="caution">
    <text evidence="6">The sequence shown here is derived from an EMBL/GenBank/DDBJ whole genome shotgun (WGS) entry which is preliminary data.</text>
</comment>
<dbReference type="InterPro" id="IPR001656">
    <property type="entry name" value="PsdUridine_synth_TruD"/>
</dbReference>
<dbReference type="CDD" id="cd02575">
    <property type="entry name" value="PseudoU_synth_EcTruD"/>
    <property type="match status" value="1"/>
</dbReference>
<feature type="active site" description="Nucleophile" evidence="4">
    <location>
        <position position="82"/>
    </location>
</feature>
<evidence type="ECO:0000259" key="5">
    <source>
        <dbReference type="PROSITE" id="PS50984"/>
    </source>
</evidence>
<dbReference type="SUPFAM" id="SSF55120">
    <property type="entry name" value="Pseudouridine synthase"/>
    <property type="match status" value="1"/>
</dbReference>
<dbReference type="RefSeq" id="WP_289366310.1">
    <property type="nucleotide sequence ID" value="NZ_JAUCBP010000012.1"/>
</dbReference>
<dbReference type="InterPro" id="IPR020103">
    <property type="entry name" value="PsdUridine_synth_cat_dom_sf"/>
</dbReference>
<gene>
    <name evidence="4" type="primary">truD</name>
    <name evidence="6" type="ORF">QTP81_13775</name>
</gene>
<dbReference type="EC" id="5.4.99.27" evidence="4"/>
<dbReference type="PROSITE" id="PS50984">
    <property type="entry name" value="TRUD"/>
    <property type="match status" value="1"/>
</dbReference>
<dbReference type="Gene3D" id="3.30.2340.10">
    <property type="entry name" value="TruD, insertion domain"/>
    <property type="match status" value="1"/>
</dbReference>
<dbReference type="Proteomes" id="UP001234343">
    <property type="component" value="Unassembled WGS sequence"/>
</dbReference>
<reference evidence="6 7" key="1">
    <citation type="submission" date="2023-06" db="EMBL/GenBank/DDBJ databases">
        <title>Alteromonas sp. ASW11-36 isolated from intertidal sand.</title>
        <authorList>
            <person name="Li Y."/>
        </authorList>
    </citation>
    <scope>NUCLEOTIDE SEQUENCE [LARGE SCALE GENOMIC DNA]</scope>
    <source>
        <strain evidence="6 7">ASW11-36</strain>
    </source>
</reference>
<dbReference type="InterPro" id="IPR050170">
    <property type="entry name" value="TruD_pseudoU_synthase"/>
</dbReference>
<sequence>MTRLITSQWQYLHGSPLGRGRFKQHASDFIVTEHLGYTPTGEGEHIYVWLEKQELNTAFVAEQLAKFCNVPLRAVTYAGRKDKFALTQQWFGVHLPGKTDPDWQQFSLDGARIMYTVRHNKKLRTGNLKGNQFTIRLRAVSDSDDIARRLEQVAEQGAPNYYAEQRFGVRRDAEGRLNVGGNLMLAERMLQGEAIRNRNKRSMAISALRSWLFNQMVSERIAAGYFNTVLHGDALQLSGSNSFFIASDDDLELAKRLASGDVSITAPLVGRDILPTTDAALAFEAACLNDYQDIVTCLAELGLKQERRAVMVKPAHLQYEFSDGDCRLQFELPAGCYATAVLREVLHIDEGE</sequence>
<protein>
    <recommendedName>
        <fullName evidence="4">tRNA pseudouridine synthase D</fullName>
        <ecNumber evidence="4">5.4.99.27</ecNumber>
    </recommendedName>
    <alternativeName>
        <fullName evidence="4">tRNA pseudouridine(13) synthase</fullName>
    </alternativeName>
    <alternativeName>
        <fullName evidence="4">tRNA pseudouridylate synthase D</fullName>
    </alternativeName>
    <alternativeName>
        <fullName evidence="4">tRNA-uridine isomerase D</fullName>
    </alternativeName>
</protein>
<comment type="function">
    <text evidence="4">Responsible for synthesis of pseudouridine from uracil-13 in transfer RNAs.</text>
</comment>
<evidence type="ECO:0000313" key="7">
    <source>
        <dbReference type="Proteomes" id="UP001234343"/>
    </source>
</evidence>
<organism evidence="6 7">
    <name type="scientific">Alteromonas arenosi</name>
    <dbReference type="NCBI Taxonomy" id="3055817"/>
    <lineage>
        <taxon>Bacteria</taxon>
        <taxon>Pseudomonadati</taxon>
        <taxon>Pseudomonadota</taxon>
        <taxon>Gammaproteobacteria</taxon>
        <taxon>Alteromonadales</taxon>
        <taxon>Alteromonadaceae</taxon>
        <taxon>Alteromonas/Salinimonas group</taxon>
        <taxon>Alteromonas</taxon>
    </lineage>
</organism>